<organism evidence="2 3">
    <name type="scientific">Fusarium albosuccineum</name>
    <dbReference type="NCBI Taxonomy" id="1237068"/>
    <lineage>
        <taxon>Eukaryota</taxon>
        <taxon>Fungi</taxon>
        <taxon>Dikarya</taxon>
        <taxon>Ascomycota</taxon>
        <taxon>Pezizomycotina</taxon>
        <taxon>Sordariomycetes</taxon>
        <taxon>Hypocreomycetidae</taxon>
        <taxon>Hypocreales</taxon>
        <taxon>Nectriaceae</taxon>
        <taxon>Fusarium</taxon>
        <taxon>Fusarium decemcellulare species complex</taxon>
    </lineage>
</organism>
<dbReference type="Proteomes" id="UP000554235">
    <property type="component" value="Unassembled WGS sequence"/>
</dbReference>
<accession>A0A8H4PBI8</accession>
<proteinExistence type="predicted"/>
<comment type="caution">
    <text evidence="2">The sequence shown here is derived from an EMBL/GenBank/DDBJ whole genome shotgun (WGS) entry which is preliminary data.</text>
</comment>
<feature type="chain" id="PRO_5034227821" evidence="1">
    <location>
        <begin position="31"/>
        <end position="236"/>
    </location>
</feature>
<keyword evidence="3" id="KW-1185">Reference proteome</keyword>
<feature type="signal peptide" evidence="1">
    <location>
        <begin position="1"/>
        <end position="30"/>
    </location>
</feature>
<sequence length="236" mass="25544">MMGPKSFRNGLANLLATLFCFLAAANLCIAAPYNDALTVRDEGHLSARAPTPEVLEFKKRFEAAEQFYTDESRFIDFTEKKLHRLGSGSFGGCVGIVLATKKGAVVGHFVQDTSSIEKAAKDIPDLYNEHSDKVSGAAPHIYAMISTETEELVDPDVVNSHVKMVEDLTGKSATIHHYIEPTEAMVDQDGDLIEDADMENLQSGALLLENEGGGDSNTNLIFVDPDLIRASVALPS</sequence>
<reference evidence="2 3" key="1">
    <citation type="submission" date="2020-01" db="EMBL/GenBank/DDBJ databases">
        <title>Identification and distribution of gene clusters putatively required for synthesis of sphingolipid metabolism inhibitors in phylogenetically diverse species of the filamentous fungus Fusarium.</title>
        <authorList>
            <person name="Kim H.-S."/>
            <person name="Busman M."/>
            <person name="Brown D.W."/>
            <person name="Divon H."/>
            <person name="Uhlig S."/>
            <person name="Proctor R.H."/>
        </authorList>
    </citation>
    <scope>NUCLEOTIDE SEQUENCE [LARGE SCALE GENOMIC DNA]</scope>
    <source>
        <strain evidence="2 3">NRRL 20459</strain>
    </source>
</reference>
<evidence type="ECO:0000313" key="2">
    <source>
        <dbReference type="EMBL" id="KAF4469514.1"/>
    </source>
</evidence>
<evidence type="ECO:0000313" key="3">
    <source>
        <dbReference type="Proteomes" id="UP000554235"/>
    </source>
</evidence>
<dbReference type="OrthoDB" id="5047636at2759"/>
<keyword evidence="1" id="KW-0732">Signal</keyword>
<evidence type="ECO:0000256" key="1">
    <source>
        <dbReference type="SAM" id="SignalP"/>
    </source>
</evidence>
<gene>
    <name evidence="2" type="ORF">FALBO_3605</name>
</gene>
<dbReference type="AlphaFoldDB" id="A0A8H4PBI8"/>
<dbReference type="EMBL" id="JAADYS010000467">
    <property type="protein sequence ID" value="KAF4469514.1"/>
    <property type="molecule type" value="Genomic_DNA"/>
</dbReference>
<name>A0A8H4PBI8_9HYPO</name>
<protein>
    <submittedName>
        <fullName evidence="2">Uncharacterized protein</fullName>
    </submittedName>
</protein>